<dbReference type="GeneID" id="92080179"/>
<dbReference type="PANTHER" id="PTHR42973">
    <property type="entry name" value="BINDING OXIDOREDUCTASE, PUTATIVE (AFU_ORTHOLOGUE AFUA_1G17690)-RELATED"/>
    <property type="match status" value="1"/>
</dbReference>
<keyword evidence="5" id="KW-0560">Oxidoreductase</keyword>
<keyword evidence="3" id="KW-0285">Flavoprotein</keyword>
<evidence type="ECO:0000256" key="4">
    <source>
        <dbReference type="ARBA" id="ARBA00022827"/>
    </source>
</evidence>
<dbReference type="InterPro" id="IPR006094">
    <property type="entry name" value="Oxid_FAD_bind_N"/>
</dbReference>
<dbReference type="InterPro" id="IPR016166">
    <property type="entry name" value="FAD-bd_PCMH"/>
</dbReference>
<feature type="domain" description="FAD-binding PCMH-type" evidence="6">
    <location>
        <begin position="71"/>
        <end position="252"/>
    </location>
</feature>
<dbReference type="Pfam" id="PF01565">
    <property type="entry name" value="FAD_binding_4"/>
    <property type="match status" value="1"/>
</dbReference>
<dbReference type="PROSITE" id="PS51387">
    <property type="entry name" value="FAD_PCMH"/>
    <property type="match status" value="1"/>
</dbReference>
<dbReference type="PANTHER" id="PTHR42973:SF9">
    <property type="entry name" value="FAD-BINDING PCMH-TYPE DOMAIN-CONTAINING PROTEIN-RELATED"/>
    <property type="match status" value="1"/>
</dbReference>
<evidence type="ECO:0000256" key="3">
    <source>
        <dbReference type="ARBA" id="ARBA00022630"/>
    </source>
</evidence>
<reference evidence="7 8" key="1">
    <citation type="submission" date="2023-01" db="EMBL/GenBank/DDBJ databases">
        <title>Analysis of 21 Apiospora genomes using comparative genomics revels a genus with tremendous synthesis potential of carbohydrate active enzymes and secondary metabolites.</title>
        <authorList>
            <person name="Sorensen T."/>
        </authorList>
    </citation>
    <scope>NUCLEOTIDE SEQUENCE [LARGE SCALE GENOMIC DNA]</scope>
    <source>
        <strain evidence="7 8">CBS 24483</strain>
    </source>
</reference>
<dbReference type="SUPFAM" id="SSF56176">
    <property type="entry name" value="FAD-binding/transporter-associated domain-like"/>
    <property type="match status" value="1"/>
</dbReference>
<evidence type="ECO:0000256" key="5">
    <source>
        <dbReference type="ARBA" id="ARBA00023002"/>
    </source>
</evidence>
<proteinExistence type="inferred from homology"/>
<sequence length="516" mass="56148">MASTRFPTSSSFSQLLLGFFFFYLTGFTTAAAVPRADLKALLTDPVRQWSKGTTVSFSGTSRFQEATERWTIFDPPTYVAAISPSTEEDVRKVTKFLAPQIKLATLLKFPFLVTGKRHGYTTTLGRLRNGLAIDLSGIRTLDVNKAAQTLTIGPGVGAGDIFNPLFEAGFELQTGSATCPSLIGVTLGGGVGRFTGVHGLLLDALISIRMVTWDGRLITVSKTSYPDLFWAIRGAGANFGAVVSATYKVHPLRNNGDILSADFYFPANKSTEYFKAVEALGGGKLPAEMASISLVLWNNDANETQVGANWVYLGPEAEGRKALAPFLALGPSYQSISVVKWNKLIATAGGGVEAQTCADGLYRDLYSMNIKNYSAATYSASFAKMADFFARYPEARTSILQFEWFPNQAVAAVPLGETAWPWRDATGYVNPNMIWSKGASAATAKAASALGHELREDLRATDGYPEPSVFVNYARGDEKLEEIYGRQNLPRLAKLKKQWDPHGFFSFNNALPTRYP</sequence>
<dbReference type="EMBL" id="JAQQWE010000007">
    <property type="protein sequence ID" value="KAK7946574.1"/>
    <property type="molecule type" value="Genomic_DNA"/>
</dbReference>
<dbReference type="Gene3D" id="3.40.462.20">
    <property type="match status" value="1"/>
</dbReference>
<dbReference type="InterPro" id="IPR012951">
    <property type="entry name" value="BBE"/>
</dbReference>
<dbReference type="InterPro" id="IPR016169">
    <property type="entry name" value="FAD-bd_PCMH_sub2"/>
</dbReference>
<name>A0ABR1Q3J0_9PEZI</name>
<gene>
    <name evidence="7" type="ORF">PG986_010895</name>
</gene>
<protein>
    <recommendedName>
        <fullName evidence="6">FAD-binding PCMH-type domain-containing protein</fullName>
    </recommendedName>
</protein>
<accession>A0ABR1Q3J0</accession>
<dbReference type="Gene3D" id="3.30.465.10">
    <property type="match status" value="1"/>
</dbReference>
<keyword evidence="4" id="KW-0274">FAD</keyword>
<comment type="caution">
    <text evidence="7">The sequence shown here is derived from an EMBL/GenBank/DDBJ whole genome shotgun (WGS) entry which is preliminary data.</text>
</comment>
<dbReference type="RefSeq" id="XP_066696608.1">
    <property type="nucleotide sequence ID" value="XM_066847117.1"/>
</dbReference>
<dbReference type="Pfam" id="PF08031">
    <property type="entry name" value="BBE"/>
    <property type="match status" value="1"/>
</dbReference>
<evidence type="ECO:0000313" key="8">
    <source>
        <dbReference type="Proteomes" id="UP001391051"/>
    </source>
</evidence>
<evidence type="ECO:0000256" key="2">
    <source>
        <dbReference type="ARBA" id="ARBA00005466"/>
    </source>
</evidence>
<evidence type="ECO:0000256" key="1">
    <source>
        <dbReference type="ARBA" id="ARBA00001974"/>
    </source>
</evidence>
<organism evidence="7 8">
    <name type="scientific">Apiospora aurea</name>
    <dbReference type="NCBI Taxonomy" id="335848"/>
    <lineage>
        <taxon>Eukaryota</taxon>
        <taxon>Fungi</taxon>
        <taxon>Dikarya</taxon>
        <taxon>Ascomycota</taxon>
        <taxon>Pezizomycotina</taxon>
        <taxon>Sordariomycetes</taxon>
        <taxon>Xylariomycetidae</taxon>
        <taxon>Amphisphaeriales</taxon>
        <taxon>Apiosporaceae</taxon>
        <taxon>Apiospora</taxon>
    </lineage>
</organism>
<dbReference type="InterPro" id="IPR050416">
    <property type="entry name" value="FAD-linked_Oxidoreductase"/>
</dbReference>
<evidence type="ECO:0000313" key="7">
    <source>
        <dbReference type="EMBL" id="KAK7946574.1"/>
    </source>
</evidence>
<dbReference type="InterPro" id="IPR036318">
    <property type="entry name" value="FAD-bd_PCMH-like_sf"/>
</dbReference>
<keyword evidence="8" id="KW-1185">Reference proteome</keyword>
<comment type="cofactor">
    <cofactor evidence="1">
        <name>FAD</name>
        <dbReference type="ChEBI" id="CHEBI:57692"/>
    </cofactor>
</comment>
<comment type="similarity">
    <text evidence="2">Belongs to the oxygen-dependent FAD-linked oxidoreductase family.</text>
</comment>
<evidence type="ECO:0000259" key="6">
    <source>
        <dbReference type="PROSITE" id="PS51387"/>
    </source>
</evidence>
<dbReference type="Proteomes" id="UP001391051">
    <property type="component" value="Unassembled WGS sequence"/>
</dbReference>